<dbReference type="Gene3D" id="3.30.420.40">
    <property type="match status" value="2"/>
</dbReference>
<accession>A0ABP6TC87</accession>
<comment type="similarity">
    <text evidence="1">Belongs to the ROK (NagC/XylR) family.</text>
</comment>
<organism evidence="9 10">
    <name type="scientific">Cryptosporangium minutisporangium</name>
    <dbReference type="NCBI Taxonomy" id="113569"/>
    <lineage>
        <taxon>Bacteria</taxon>
        <taxon>Bacillati</taxon>
        <taxon>Actinomycetota</taxon>
        <taxon>Actinomycetes</taxon>
        <taxon>Cryptosporangiales</taxon>
        <taxon>Cryptosporangiaceae</taxon>
        <taxon>Cryptosporangium</taxon>
    </lineage>
</organism>
<dbReference type="InterPro" id="IPR043129">
    <property type="entry name" value="ATPase_NBD"/>
</dbReference>
<reference evidence="10" key="1">
    <citation type="journal article" date="2019" name="Int. J. Syst. Evol. Microbiol.">
        <title>The Global Catalogue of Microorganisms (GCM) 10K type strain sequencing project: providing services to taxonomists for standard genome sequencing and annotation.</title>
        <authorList>
            <consortium name="The Broad Institute Genomics Platform"/>
            <consortium name="The Broad Institute Genome Sequencing Center for Infectious Disease"/>
            <person name="Wu L."/>
            <person name="Ma J."/>
        </authorList>
    </citation>
    <scope>NUCLEOTIDE SEQUENCE [LARGE SCALE GENOMIC DNA]</scope>
    <source>
        <strain evidence="10">JCM 9458</strain>
    </source>
</reference>
<dbReference type="EMBL" id="BAAAYN010000070">
    <property type="protein sequence ID" value="GAA3397852.1"/>
    <property type="molecule type" value="Genomic_DNA"/>
</dbReference>
<keyword evidence="10" id="KW-1185">Reference proteome</keyword>
<keyword evidence="7" id="KW-0067">ATP-binding</keyword>
<evidence type="ECO:0000256" key="5">
    <source>
        <dbReference type="ARBA" id="ARBA00022741"/>
    </source>
</evidence>
<keyword evidence="4" id="KW-0808">Transferase</keyword>
<gene>
    <name evidence="9" type="ORF">GCM10020369_79480</name>
</gene>
<evidence type="ECO:0000256" key="4">
    <source>
        <dbReference type="ARBA" id="ARBA00022679"/>
    </source>
</evidence>
<dbReference type="PANTHER" id="PTHR18964:SF173">
    <property type="entry name" value="GLUCOKINASE"/>
    <property type="match status" value="1"/>
</dbReference>
<evidence type="ECO:0000256" key="6">
    <source>
        <dbReference type="ARBA" id="ARBA00022777"/>
    </source>
</evidence>
<dbReference type="InterPro" id="IPR004654">
    <property type="entry name" value="ROK_glcA"/>
</dbReference>
<name>A0ABP6TC87_9ACTN</name>
<sequence length="322" mass="33811">MRRCGEGRVTLTVGVDVGGTKVLAGVVTPDGEVLATVRRPTPSQDVHDTARVIAEVVRELGEDYTIEAVGVGAAGWIDASRSVVLHAPNLAWRREPLRDRIQERVDLPVVVENDANAAAWAEFRFGAGRDRPHLLLITVGTGIGGGAVVNGEVYRGEFGMAAEFGHVRVVPDGHPCGCGASGCFEQYASGKALVRFARERARNDPDDARTLLEMAGGDVNAIDGPMVTRAAQAGDGVSLASFSELGNWLGWGMADLVSAWDPRCIILGGGVAEAGDLLSIPARETYAKVTALRGRTEAAEVRIAALGNKAGLVGAADLARIR</sequence>
<evidence type="ECO:0000256" key="1">
    <source>
        <dbReference type="ARBA" id="ARBA00006479"/>
    </source>
</evidence>
<dbReference type="PANTHER" id="PTHR18964">
    <property type="entry name" value="ROK (REPRESSOR, ORF, KINASE) FAMILY"/>
    <property type="match status" value="1"/>
</dbReference>
<keyword evidence="5" id="KW-0547">Nucleotide-binding</keyword>
<dbReference type="NCBIfam" id="TIGR00744">
    <property type="entry name" value="ROK_glcA_fam"/>
    <property type="match status" value="1"/>
</dbReference>
<evidence type="ECO:0000256" key="2">
    <source>
        <dbReference type="ARBA" id="ARBA00012323"/>
    </source>
</evidence>
<dbReference type="InterPro" id="IPR049874">
    <property type="entry name" value="ROK_cs"/>
</dbReference>
<proteinExistence type="inferred from homology"/>
<evidence type="ECO:0000313" key="10">
    <source>
        <dbReference type="Proteomes" id="UP001501676"/>
    </source>
</evidence>
<evidence type="ECO:0000256" key="3">
    <source>
        <dbReference type="ARBA" id="ARBA00014701"/>
    </source>
</evidence>
<dbReference type="InterPro" id="IPR000600">
    <property type="entry name" value="ROK"/>
</dbReference>
<evidence type="ECO:0000256" key="7">
    <source>
        <dbReference type="ARBA" id="ARBA00022840"/>
    </source>
</evidence>
<comment type="caution">
    <text evidence="9">The sequence shown here is derived from an EMBL/GenBank/DDBJ whole genome shotgun (WGS) entry which is preliminary data.</text>
</comment>
<dbReference type="Pfam" id="PF00480">
    <property type="entry name" value="ROK"/>
    <property type="match status" value="1"/>
</dbReference>
<dbReference type="EC" id="2.7.1.2" evidence="2"/>
<keyword evidence="6" id="KW-0418">Kinase</keyword>
<protein>
    <recommendedName>
        <fullName evidence="3">Glucokinase</fullName>
        <ecNumber evidence="2">2.7.1.2</ecNumber>
    </recommendedName>
    <alternativeName>
        <fullName evidence="8">Glucose kinase</fullName>
    </alternativeName>
</protein>
<evidence type="ECO:0000313" key="9">
    <source>
        <dbReference type="EMBL" id="GAA3397852.1"/>
    </source>
</evidence>
<dbReference type="SUPFAM" id="SSF53067">
    <property type="entry name" value="Actin-like ATPase domain"/>
    <property type="match status" value="1"/>
</dbReference>
<evidence type="ECO:0000256" key="8">
    <source>
        <dbReference type="ARBA" id="ARBA00032386"/>
    </source>
</evidence>
<dbReference type="PROSITE" id="PS01125">
    <property type="entry name" value="ROK"/>
    <property type="match status" value="1"/>
</dbReference>
<dbReference type="Proteomes" id="UP001501676">
    <property type="component" value="Unassembled WGS sequence"/>
</dbReference>